<dbReference type="GeneTree" id="ENSGT00940000160643"/>
<dbReference type="Gene3D" id="6.10.250.900">
    <property type="match status" value="1"/>
</dbReference>
<dbReference type="GO" id="GO:0005615">
    <property type="term" value="C:extracellular space"/>
    <property type="evidence" value="ECO:0000318"/>
    <property type="project" value="GO_Central"/>
</dbReference>
<feature type="chain" id="PRO_5026281434" description="Peptide YY" evidence="9">
    <location>
        <begin position="31"/>
        <end position="92"/>
    </location>
</feature>
<dbReference type="PROSITE" id="PS50276">
    <property type="entry name" value="PANCREATIC_HORMONE_2"/>
    <property type="match status" value="1"/>
</dbReference>
<evidence type="ECO:0000256" key="2">
    <source>
        <dbReference type="ARBA" id="ARBA00010022"/>
    </source>
</evidence>
<dbReference type="PANTHER" id="PTHR10533">
    <property type="entry name" value="NEUROPEPTIDE Y/PANCREATIC HORMONE/PEPTIDE YY"/>
    <property type="match status" value="1"/>
</dbReference>
<reference evidence="10" key="2">
    <citation type="submission" date="2025-08" db="UniProtKB">
        <authorList>
            <consortium name="Ensembl"/>
        </authorList>
    </citation>
    <scope>IDENTIFICATION</scope>
    <source>
        <strain evidence="10">Glennie</strain>
    </source>
</reference>
<evidence type="ECO:0000313" key="10">
    <source>
        <dbReference type="Ensembl" id="ENSOANP00000034932.1"/>
    </source>
</evidence>
<evidence type="ECO:0000256" key="1">
    <source>
        <dbReference type="ARBA" id="ARBA00004613"/>
    </source>
</evidence>
<evidence type="ECO:0000313" key="11">
    <source>
        <dbReference type="Proteomes" id="UP000002279"/>
    </source>
</evidence>
<dbReference type="SMART" id="SM00309">
    <property type="entry name" value="PAH"/>
    <property type="match status" value="1"/>
</dbReference>
<feature type="signal peptide" evidence="9">
    <location>
        <begin position="1"/>
        <end position="30"/>
    </location>
</feature>
<dbReference type="PANTHER" id="PTHR10533:SF14">
    <property type="entry name" value="PEPTIDE YY-RELATED"/>
    <property type="match status" value="1"/>
</dbReference>
<dbReference type="GO" id="GO:0005184">
    <property type="term" value="F:neuropeptide hormone activity"/>
    <property type="evidence" value="ECO:0000318"/>
    <property type="project" value="GO_Central"/>
</dbReference>
<comment type="function">
    <text evidence="5">This gut peptide inhibits exocrine pancreatic secretion, has a vasoconstrictory action and inhibitis jejunal and colonic mobility.</text>
</comment>
<dbReference type="PRINTS" id="PR00278">
    <property type="entry name" value="PANCHORMONE"/>
</dbReference>
<keyword evidence="11" id="KW-1185">Reference proteome</keyword>
<reference evidence="10 11" key="1">
    <citation type="journal article" date="2008" name="Nature">
        <title>Genome analysis of the platypus reveals unique signatures of evolution.</title>
        <authorList>
            <person name="Warren W.C."/>
            <person name="Hillier L.W."/>
            <person name="Marshall Graves J.A."/>
            <person name="Birney E."/>
            <person name="Ponting C.P."/>
            <person name="Grutzner F."/>
            <person name="Belov K."/>
            <person name="Miller W."/>
            <person name="Clarke L."/>
            <person name="Chinwalla A.T."/>
            <person name="Yang S.P."/>
            <person name="Heger A."/>
            <person name="Locke D.P."/>
            <person name="Miethke P."/>
            <person name="Waters P.D."/>
            <person name="Veyrunes F."/>
            <person name="Fulton L."/>
            <person name="Fulton B."/>
            <person name="Graves T."/>
            <person name="Wallis J."/>
            <person name="Puente X.S."/>
            <person name="Lopez-Otin C."/>
            <person name="Ordonez G.R."/>
            <person name="Eichler E.E."/>
            <person name="Chen L."/>
            <person name="Cheng Z."/>
            <person name="Deakin J.E."/>
            <person name="Alsop A."/>
            <person name="Thompson K."/>
            <person name="Kirby P."/>
            <person name="Papenfuss A.T."/>
            <person name="Wakefield M.J."/>
            <person name="Olender T."/>
            <person name="Lancet D."/>
            <person name="Huttley G.A."/>
            <person name="Smit A.F."/>
            <person name="Pask A."/>
            <person name="Temple-Smith P."/>
            <person name="Batzer M.A."/>
            <person name="Walker J.A."/>
            <person name="Konkel M.K."/>
            <person name="Harris R.S."/>
            <person name="Whittington C.M."/>
            <person name="Wong E.S."/>
            <person name="Gemmell N.J."/>
            <person name="Buschiazzo E."/>
            <person name="Vargas Jentzsch I.M."/>
            <person name="Merkel A."/>
            <person name="Schmitz J."/>
            <person name="Zemann A."/>
            <person name="Churakov G."/>
            <person name="Kriegs J.O."/>
            <person name="Brosius J."/>
            <person name="Murchison E.P."/>
            <person name="Sachidanandam R."/>
            <person name="Smith C."/>
            <person name="Hannon G.J."/>
            <person name="Tsend-Ayush E."/>
            <person name="McMillan D."/>
            <person name="Attenborough R."/>
            <person name="Rens W."/>
            <person name="Ferguson-Smith M."/>
            <person name="Lefevre C.M."/>
            <person name="Sharp J.A."/>
            <person name="Nicholas K.R."/>
            <person name="Ray D.A."/>
            <person name="Kube M."/>
            <person name="Reinhardt R."/>
            <person name="Pringle T.H."/>
            <person name="Taylor J."/>
            <person name="Jones R.C."/>
            <person name="Nixon B."/>
            <person name="Dacheux J.L."/>
            <person name="Niwa H."/>
            <person name="Sekita Y."/>
            <person name="Huang X."/>
            <person name="Stark A."/>
            <person name="Kheradpour P."/>
            <person name="Kellis M."/>
            <person name="Flicek P."/>
            <person name="Chen Y."/>
            <person name="Webber C."/>
            <person name="Hardison R."/>
            <person name="Nelson J."/>
            <person name="Hallsworth-Pepin K."/>
            <person name="Delehaunty K."/>
            <person name="Markovic C."/>
            <person name="Minx P."/>
            <person name="Feng Y."/>
            <person name="Kremitzki C."/>
            <person name="Mitreva M."/>
            <person name="Glasscock J."/>
            <person name="Wylie T."/>
            <person name="Wohldmann P."/>
            <person name="Thiru P."/>
            <person name="Nhan M.N."/>
            <person name="Pohl C.S."/>
            <person name="Smith S.M."/>
            <person name="Hou S."/>
            <person name="Nefedov M."/>
            <person name="de Jong P.J."/>
            <person name="Renfree M.B."/>
            <person name="Mardis E.R."/>
            <person name="Wilson R.K."/>
        </authorList>
    </citation>
    <scope>NUCLEOTIDE SEQUENCE [LARGE SCALE GENOMIC DNA]</scope>
    <source>
        <strain evidence="10 11">Glennie</strain>
    </source>
</reference>
<evidence type="ECO:0000256" key="8">
    <source>
        <dbReference type="RuleBase" id="RU000656"/>
    </source>
</evidence>
<keyword evidence="9" id="KW-0732">Signal</keyword>
<organism evidence="10 11">
    <name type="scientific">Ornithorhynchus anatinus</name>
    <name type="common">Duckbill platypus</name>
    <dbReference type="NCBI Taxonomy" id="9258"/>
    <lineage>
        <taxon>Eukaryota</taxon>
        <taxon>Metazoa</taxon>
        <taxon>Chordata</taxon>
        <taxon>Craniata</taxon>
        <taxon>Vertebrata</taxon>
        <taxon>Euteleostomi</taxon>
        <taxon>Mammalia</taxon>
        <taxon>Monotremata</taxon>
        <taxon>Ornithorhynchidae</taxon>
        <taxon>Ornithorhynchus</taxon>
    </lineage>
</organism>
<keyword evidence="4" id="KW-0027">Amidation</keyword>
<accession>A0A6I8N1W7</accession>
<dbReference type="OMA" id="DSNRDQR"/>
<dbReference type="CDD" id="cd00126">
    <property type="entry name" value="PAH"/>
    <property type="match status" value="1"/>
</dbReference>
<dbReference type="InterPro" id="IPR001955">
    <property type="entry name" value="Pancreatic_hormone-like"/>
</dbReference>
<dbReference type="InterPro" id="IPR020392">
    <property type="entry name" value="Pancreatic_hormone-like_CS"/>
</dbReference>
<evidence type="ECO:0000256" key="5">
    <source>
        <dbReference type="ARBA" id="ARBA00037595"/>
    </source>
</evidence>
<evidence type="ECO:0000256" key="3">
    <source>
        <dbReference type="ARBA" id="ARBA00022525"/>
    </source>
</evidence>
<sequence length="92" mass="10118">MIIIIIINPWASAAAVGLCLLLWLAALADGYPVKPQPPPDNATPEELAQYFASLRHYLNLVTRQRYGKRENPGALVSELLFGDSGDLNSRLK</sequence>
<name>A0A6I8N1W7_ORNAN</name>
<dbReference type="AlphaFoldDB" id="A0A6I8N1W7"/>
<comment type="subcellular location">
    <subcellularLocation>
        <location evidence="1">Secreted</location>
    </subcellularLocation>
</comment>
<evidence type="ECO:0000256" key="7">
    <source>
        <dbReference type="ARBA" id="ARBA00042666"/>
    </source>
</evidence>
<dbReference type="InParanoid" id="A0A6I8N1W7"/>
<dbReference type="PROSITE" id="PS00265">
    <property type="entry name" value="PANCREATIC_HORMONE_1"/>
    <property type="match status" value="1"/>
</dbReference>
<dbReference type="Bgee" id="ENSOANG00000020867">
    <property type="expression patterns" value="Expressed in ovary and 2 other cell types or tissues"/>
</dbReference>
<comment type="similarity">
    <text evidence="2 8">Belongs to the NPY family.</text>
</comment>
<evidence type="ECO:0000256" key="4">
    <source>
        <dbReference type="ARBA" id="ARBA00022815"/>
    </source>
</evidence>
<dbReference type="GO" id="GO:0031841">
    <property type="term" value="F:neuropeptide Y receptor binding"/>
    <property type="evidence" value="ECO:0000318"/>
    <property type="project" value="GO_Central"/>
</dbReference>
<keyword evidence="3" id="KW-0964">Secreted</keyword>
<dbReference type="Ensembl" id="ENSOANT00000049370.1">
    <property type="protein sequence ID" value="ENSOANP00000034932.1"/>
    <property type="gene ID" value="ENSOANG00000020867.2"/>
</dbReference>
<evidence type="ECO:0000256" key="6">
    <source>
        <dbReference type="ARBA" id="ARBA00040208"/>
    </source>
</evidence>
<dbReference type="Proteomes" id="UP000002279">
    <property type="component" value="Chromosome 11"/>
</dbReference>
<dbReference type="GO" id="GO:0007631">
    <property type="term" value="P:feeding behavior"/>
    <property type="evidence" value="ECO:0000318"/>
    <property type="project" value="GO_Central"/>
</dbReference>
<evidence type="ECO:0000256" key="9">
    <source>
        <dbReference type="SAM" id="SignalP"/>
    </source>
</evidence>
<protein>
    <recommendedName>
        <fullName evidence="6">Peptide YY</fullName>
    </recommendedName>
    <alternativeName>
        <fullName evidence="7">Peptide tyrosine tyrosine</fullName>
    </alternativeName>
</protein>
<proteinExistence type="inferred from homology"/>
<dbReference type="Pfam" id="PF00159">
    <property type="entry name" value="Hormone_3"/>
    <property type="match status" value="1"/>
</dbReference>
<reference evidence="10" key="3">
    <citation type="submission" date="2025-09" db="UniProtKB">
        <authorList>
            <consortium name="Ensembl"/>
        </authorList>
    </citation>
    <scope>IDENTIFICATION</scope>
    <source>
        <strain evidence="10">Glennie</strain>
    </source>
</reference>
<dbReference type="GO" id="GO:0007218">
    <property type="term" value="P:neuropeptide signaling pathway"/>
    <property type="evidence" value="ECO:0000318"/>
    <property type="project" value="GO_Central"/>
</dbReference>